<feature type="non-terminal residue" evidence="1">
    <location>
        <position position="74"/>
    </location>
</feature>
<protein>
    <submittedName>
        <fullName evidence="1">Uncharacterized protein</fullName>
    </submittedName>
</protein>
<keyword evidence="2" id="KW-1185">Reference proteome</keyword>
<comment type="caution">
    <text evidence="1">The sequence shown here is derived from an EMBL/GenBank/DDBJ whole genome shotgun (WGS) entry which is preliminary data.</text>
</comment>
<name>A0AAQ4ERL3_AMBAM</name>
<evidence type="ECO:0000313" key="2">
    <source>
        <dbReference type="Proteomes" id="UP001321473"/>
    </source>
</evidence>
<accession>A0AAQ4ERL3</accession>
<dbReference type="EMBL" id="JARKHS020011863">
    <property type="protein sequence ID" value="KAK8777424.1"/>
    <property type="molecule type" value="Genomic_DNA"/>
</dbReference>
<organism evidence="1 2">
    <name type="scientific">Amblyomma americanum</name>
    <name type="common">Lone star tick</name>
    <dbReference type="NCBI Taxonomy" id="6943"/>
    <lineage>
        <taxon>Eukaryota</taxon>
        <taxon>Metazoa</taxon>
        <taxon>Ecdysozoa</taxon>
        <taxon>Arthropoda</taxon>
        <taxon>Chelicerata</taxon>
        <taxon>Arachnida</taxon>
        <taxon>Acari</taxon>
        <taxon>Parasitiformes</taxon>
        <taxon>Ixodida</taxon>
        <taxon>Ixodoidea</taxon>
        <taxon>Ixodidae</taxon>
        <taxon>Amblyomminae</taxon>
        <taxon>Amblyomma</taxon>
    </lineage>
</organism>
<reference evidence="1 2" key="1">
    <citation type="journal article" date="2023" name="Arcadia Sci">
        <title>De novo assembly of a long-read Amblyomma americanum tick genome.</title>
        <authorList>
            <person name="Chou S."/>
            <person name="Poskanzer K.E."/>
            <person name="Rollins M."/>
            <person name="Thuy-Boun P.S."/>
        </authorList>
    </citation>
    <scope>NUCLEOTIDE SEQUENCE [LARGE SCALE GENOMIC DNA]</scope>
    <source>
        <strain evidence="1">F_SG_1</strain>
        <tissue evidence="1">Salivary glands</tissue>
    </source>
</reference>
<dbReference type="AlphaFoldDB" id="A0AAQ4ERL3"/>
<gene>
    <name evidence="1" type="ORF">V5799_029230</name>
</gene>
<dbReference type="Proteomes" id="UP001321473">
    <property type="component" value="Unassembled WGS sequence"/>
</dbReference>
<sequence>MNESITVPDILSLEPASREALRAEEPHRFLGDASIGSIKRKAPYIADDAYSALSQGMKNLRLSTDEHGALSEHL</sequence>
<evidence type="ECO:0000313" key="1">
    <source>
        <dbReference type="EMBL" id="KAK8777424.1"/>
    </source>
</evidence>
<proteinExistence type="predicted"/>